<accession>A0AAE5CD06</accession>
<dbReference type="Proteomes" id="UP000702544">
    <property type="component" value="Unassembled WGS sequence"/>
</dbReference>
<evidence type="ECO:0000313" key="2">
    <source>
        <dbReference type="Proteomes" id="UP000702544"/>
    </source>
</evidence>
<name>A0AAE5CD06_9BACT</name>
<proteinExistence type="predicted"/>
<dbReference type="AlphaFoldDB" id="A0AAE5CD06"/>
<organism evidence="1 2">
    <name type="scientific">Candidatus Kutchimonas denitrificans</name>
    <dbReference type="NCBI Taxonomy" id="3056748"/>
    <lineage>
        <taxon>Bacteria</taxon>
        <taxon>Pseudomonadati</taxon>
        <taxon>Gemmatimonadota</taxon>
        <taxon>Gemmatimonadia</taxon>
        <taxon>Candidatus Palauibacterales</taxon>
        <taxon>Candidatus Palauibacteraceae</taxon>
        <taxon>Candidatus Kutchimonas</taxon>
    </lineage>
</organism>
<dbReference type="EMBL" id="JAACAK010000148">
    <property type="protein sequence ID" value="NIR76758.1"/>
    <property type="molecule type" value="Genomic_DNA"/>
</dbReference>
<protein>
    <submittedName>
        <fullName evidence="1">Uncharacterized protein</fullName>
    </submittedName>
</protein>
<gene>
    <name evidence="1" type="ORF">GWO12_16905</name>
</gene>
<comment type="caution">
    <text evidence="1">The sequence shown here is derived from an EMBL/GenBank/DDBJ whole genome shotgun (WGS) entry which is preliminary data.</text>
</comment>
<evidence type="ECO:0000313" key="1">
    <source>
        <dbReference type="EMBL" id="NIR76758.1"/>
    </source>
</evidence>
<reference evidence="1 2" key="1">
    <citation type="submission" date="2020-01" db="EMBL/GenBank/DDBJ databases">
        <title>Genomes assembled from Gulf of Kutch pelagic sediment metagenomes.</title>
        <authorList>
            <person name="Chandrashekar M."/>
            <person name="Mahajan M.S."/>
            <person name="Dave K.J."/>
            <person name="Vatsa P."/>
            <person name="Nathani N.M."/>
        </authorList>
    </citation>
    <scope>NUCLEOTIDE SEQUENCE [LARGE SCALE GENOMIC DNA]</scope>
    <source>
        <strain evidence="1">KS3-K002</strain>
    </source>
</reference>
<sequence>MPYLKEPEPRHYGRLGSTIKYSRQGLRFEEAVGVLYDPQQIPPAELDRKWDELQEQKLTELDEIIERVDMTPETAARLVYQKAWDIALTIRAEWPEHVIPDPGLNHPEPRDERGWWYPSEDERGRIEDRRERREKGMYIAETGDWAVDGEGV</sequence>